<protein>
    <submittedName>
        <fullName evidence="9">Uncharacterized protein</fullName>
    </submittedName>
</protein>
<feature type="domain" description="Hemocyanin middle" evidence="6">
    <location>
        <begin position="158"/>
        <end position="422"/>
    </location>
</feature>
<dbReference type="InterPro" id="IPR005203">
    <property type="entry name" value="Hemocyanin_C"/>
</dbReference>
<proteinExistence type="inferred from homology"/>
<comment type="caution">
    <text evidence="9">The sequence shown here is derived from an EMBL/GenBank/DDBJ whole genome shotgun (WGS) entry which is preliminary data.</text>
</comment>
<dbReference type="GO" id="GO:0005615">
    <property type="term" value="C:extracellular space"/>
    <property type="evidence" value="ECO:0007669"/>
    <property type="project" value="UniProtKB-ARBA"/>
</dbReference>
<dbReference type="AlphaFoldDB" id="A0A921YQ53"/>
<reference evidence="9" key="2">
    <citation type="submission" date="2020-12" db="EMBL/GenBank/DDBJ databases">
        <authorList>
            <person name="Kanost M."/>
        </authorList>
    </citation>
    <scope>NUCLEOTIDE SEQUENCE</scope>
</reference>
<evidence type="ECO:0000259" key="6">
    <source>
        <dbReference type="Pfam" id="PF00372"/>
    </source>
</evidence>
<feature type="domain" description="Hemocyanin C-terminal" evidence="8">
    <location>
        <begin position="436"/>
        <end position="665"/>
    </location>
</feature>
<dbReference type="Proteomes" id="UP000791440">
    <property type="component" value="Unassembled WGS sequence"/>
</dbReference>
<dbReference type="InterPro" id="IPR037020">
    <property type="entry name" value="Hemocyanin_C_sf"/>
</dbReference>
<dbReference type="EMBL" id="JH668301">
    <property type="protein sequence ID" value="KAG6443393.1"/>
    <property type="molecule type" value="Genomic_DNA"/>
</dbReference>
<keyword evidence="10" id="KW-1185">Reference proteome</keyword>
<accession>A0A921YQ53</accession>
<dbReference type="SUPFAM" id="SSF48056">
    <property type="entry name" value="Di-copper centre-containing domain"/>
    <property type="match status" value="1"/>
</dbReference>
<dbReference type="InterPro" id="IPR014756">
    <property type="entry name" value="Ig_E-set"/>
</dbReference>
<comment type="subcellular location">
    <subcellularLocation>
        <location evidence="1">Secreted</location>
    </subcellularLocation>
</comment>
<evidence type="ECO:0000259" key="8">
    <source>
        <dbReference type="Pfam" id="PF03723"/>
    </source>
</evidence>
<keyword evidence="3" id="KW-0758">Storage protein</keyword>
<comment type="similarity">
    <text evidence="4">Belongs to the hemocyanin family.</text>
</comment>
<dbReference type="PANTHER" id="PTHR11511:SF5">
    <property type="entry name" value="FAT-BODY PROTEIN 1-RELATED"/>
    <property type="match status" value="1"/>
</dbReference>
<organism evidence="9 10">
    <name type="scientific">Manduca sexta</name>
    <name type="common">Tobacco hawkmoth</name>
    <name type="synonym">Tobacco hornworm</name>
    <dbReference type="NCBI Taxonomy" id="7130"/>
    <lineage>
        <taxon>Eukaryota</taxon>
        <taxon>Metazoa</taxon>
        <taxon>Ecdysozoa</taxon>
        <taxon>Arthropoda</taxon>
        <taxon>Hexapoda</taxon>
        <taxon>Insecta</taxon>
        <taxon>Pterygota</taxon>
        <taxon>Neoptera</taxon>
        <taxon>Endopterygota</taxon>
        <taxon>Lepidoptera</taxon>
        <taxon>Glossata</taxon>
        <taxon>Ditrysia</taxon>
        <taxon>Bombycoidea</taxon>
        <taxon>Sphingidae</taxon>
        <taxon>Sphinginae</taxon>
        <taxon>Sphingini</taxon>
        <taxon>Manduca</taxon>
    </lineage>
</organism>
<evidence type="ECO:0000256" key="3">
    <source>
        <dbReference type="ARBA" id="ARBA00022761"/>
    </source>
</evidence>
<keyword evidence="2" id="KW-0964">Secreted</keyword>
<dbReference type="InterPro" id="IPR005204">
    <property type="entry name" value="Hemocyanin_N"/>
</dbReference>
<dbReference type="PRINTS" id="PR00187">
    <property type="entry name" value="HAEMOCYANIN"/>
</dbReference>
<feature type="chain" id="PRO_5038276296" evidence="5">
    <location>
        <begin position="17"/>
        <end position="681"/>
    </location>
</feature>
<keyword evidence="5" id="KW-0732">Signal</keyword>
<dbReference type="Pfam" id="PF03723">
    <property type="entry name" value="Hemocyanin_C"/>
    <property type="match status" value="1"/>
</dbReference>
<evidence type="ECO:0000256" key="5">
    <source>
        <dbReference type="SAM" id="SignalP"/>
    </source>
</evidence>
<dbReference type="EMBL" id="JH668301">
    <property type="protein sequence ID" value="KAG6443394.1"/>
    <property type="molecule type" value="Genomic_DNA"/>
</dbReference>
<dbReference type="PANTHER" id="PTHR11511">
    <property type="entry name" value="LARVAL STORAGE PROTEIN/PHENOLOXIDASE"/>
    <property type="match status" value="1"/>
</dbReference>
<dbReference type="GO" id="GO:0045735">
    <property type="term" value="F:nutrient reservoir activity"/>
    <property type="evidence" value="ECO:0007669"/>
    <property type="project" value="UniProtKB-KW"/>
</dbReference>
<feature type="domain" description="Hemocyanin N-terminal" evidence="7">
    <location>
        <begin position="65"/>
        <end position="136"/>
    </location>
</feature>
<evidence type="ECO:0000313" key="10">
    <source>
        <dbReference type="Proteomes" id="UP000791440"/>
    </source>
</evidence>
<evidence type="ECO:0000256" key="1">
    <source>
        <dbReference type="ARBA" id="ARBA00004613"/>
    </source>
</evidence>
<dbReference type="SUPFAM" id="SSF48050">
    <property type="entry name" value="Hemocyanin, N-terminal domain"/>
    <property type="match status" value="1"/>
</dbReference>
<dbReference type="Gene3D" id="2.60.40.1520">
    <property type="entry name" value="Hemocyanin, C-terminal domain"/>
    <property type="match status" value="1"/>
</dbReference>
<dbReference type="InterPro" id="IPR036697">
    <property type="entry name" value="Hemocyanin_N_sf"/>
</dbReference>
<feature type="signal peptide" evidence="5">
    <location>
        <begin position="1"/>
        <end position="16"/>
    </location>
</feature>
<dbReference type="InterPro" id="IPR000896">
    <property type="entry name" value="Hemocyanin/hexamerin_mid_dom"/>
</dbReference>
<sequence length="681" mass="79870">MLVVQIIWLLLGAAAAAPSDEFRAFINEGELSVDEAKYIMHIVPSGFSPQTQNNIKLLPDVANDNNEYFKAFNSYIEKGITQKGLTFNIYDDDMREATIALFRFLQNIEHSDYETFVDWAKNNINKDMLNYAIKVNYLYSLKLNRKLITQVPCYIEKPNFFVNSETIVKALGLRGIMNYRGDLPEESTVNQYYQSHGFIVINTNYSGWNLAHNGGDEEINYFREDIALNCYYLGVHLLHPFWMSNEELDVINPRHAEHYYYTHQQLVARYQLEKEHLKQELDSEKCKKNTDKSYYNPHLLYDNGLAFPFRPSVQTEWSDEKAKIKSIDIAIRECIARGFIIMDNGTTVNMIDDNYVNMLAKLIRANLESVRMTKTIRSLFGAGGNRCNTNEYNPAPSILHHPETTLRDPIYWQMIQYVLGYFTELKDTMEPFDLSEYETEDFTIIGNNFTKIVTYFDYYQFSINKVTTDQNNYYLSKKWPIFARQRRLKHLPFSLNITVQSSMEQNVIVRLFLGPKCDYDCWSEYSKFYELDSFHYSLQGGINDIIWSPEKSSKYSFFTDENLYDYYNPHSKQSSQKKPKYNMYKFPGNLLIPKGIENGLDLKLFVMLTHADDISLMDHAPDVNYYKQVSYEVDSKPLGFPFHRRATGYNNNANNYKFYDVTIYHKRHYIDESGSFSPHLY</sequence>
<gene>
    <name evidence="9" type="ORF">O3G_MSEX002787</name>
</gene>
<evidence type="ECO:0000256" key="4">
    <source>
        <dbReference type="ARBA" id="ARBA00038082"/>
    </source>
</evidence>
<evidence type="ECO:0000259" key="7">
    <source>
        <dbReference type="Pfam" id="PF03722"/>
    </source>
</evidence>
<dbReference type="PROSITE" id="PS00209">
    <property type="entry name" value="HEMOCYANIN_1"/>
    <property type="match status" value="1"/>
</dbReference>
<dbReference type="Gene3D" id="1.20.1370.10">
    <property type="entry name" value="Hemocyanin, N-terminal domain"/>
    <property type="match status" value="1"/>
</dbReference>
<dbReference type="InterPro" id="IPR013788">
    <property type="entry name" value="Hemocyanin/hexamerin"/>
</dbReference>
<dbReference type="Pfam" id="PF00372">
    <property type="entry name" value="Hemocyanin_M"/>
    <property type="match status" value="1"/>
</dbReference>
<evidence type="ECO:0000313" key="9">
    <source>
        <dbReference type="EMBL" id="KAG6443393.1"/>
    </source>
</evidence>
<dbReference type="Gene3D" id="1.10.1280.10">
    <property type="entry name" value="Di-copper center containing domain from catechol oxidase"/>
    <property type="match status" value="1"/>
</dbReference>
<dbReference type="Pfam" id="PF03722">
    <property type="entry name" value="Hemocyanin_N"/>
    <property type="match status" value="1"/>
</dbReference>
<name>A0A921YQ53_MANSE</name>
<dbReference type="InterPro" id="IPR008922">
    <property type="entry name" value="Di-copper_centre_dom_sf"/>
</dbReference>
<dbReference type="PROSITE" id="PS00210">
    <property type="entry name" value="HEMOCYANIN_2"/>
    <property type="match status" value="1"/>
</dbReference>
<evidence type="ECO:0000256" key="2">
    <source>
        <dbReference type="ARBA" id="ARBA00022525"/>
    </source>
</evidence>
<dbReference type="SUPFAM" id="SSF81296">
    <property type="entry name" value="E set domains"/>
    <property type="match status" value="1"/>
</dbReference>
<reference evidence="9" key="1">
    <citation type="journal article" date="2016" name="Insect Biochem. Mol. Biol.">
        <title>Multifaceted biological insights from a draft genome sequence of the tobacco hornworm moth, Manduca sexta.</title>
        <authorList>
            <person name="Kanost M.R."/>
            <person name="Arrese E.L."/>
            <person name="Cao X."/>
            <person name="Chen Y.R."/>
            <person name="Chellapilla S."/>
            <person name="Goldsmith M.R."/>
            <person name="Grosse-Wilde E."/>
            <person name="Heckel D.G."/>
            <person name="Herndon N."/>
            <person name="Jiang H."/>
            <person name="Papanicolaou A."/>
            <person name="Qu J."/>
            <person name="Soulages J.L."/>
            <person name="Vogel H."/>
            <person name="Walters J."/>
            <person name="Waterhouse R.M."/>
            <person name="Ahn S.J."/>
            <person name="Almeida F.C."/>
            <person name="An C."/>
            <person name="Aqrawi P."/>
            <person name="Bretschneider A."/>
            <person name="Bryant W.B."/>
            <person name="Bucks S."/>
            <person name="Chao H."/>
            <person name="Chevignon G."/>
            <person name="Christen J.M."/>
            <person name="Clarke D.F."/>
            <person name="Dittmer N.T."/>
            <person name="Ferguson L.C.F."/>
            <person name="Garavelou S."/>
            <person name="Gordon K.H.J."/>
            <person name="Gunaratna R.T."/>
            <person name="Han Y."/>
            <person name="Hauser F."/>
            <person name="He Y."/>
            <person name="Heidel-Fischer H."/>
            <person name="Hirsh A."/>
            <person name="Hu Y."/>
            <person name="Jiang H."/>
            <person name="Kalra D."/>
            <person name="Klinner C."/>
            <person name="Konig C."/>
            <person name="Kovar C."/>
            <person name="Kroll A.R."/>
            <person name="Kuwar S.S."/>
            <person name="Lee S.L."/>
            <person name="Lehman R."/>
            <person name="Li K."/>
            <person name="Li Z."/>
            <person name="Liang H."/>
            <person name="Lovelace S."/>
            <person name="Lu Z."/>
            <person name="Mansfield J.H."/>
            <person name="McCulloch K.J."/>
            <person name="Mathew T."/>
            <person name="Morton B."/>
            <person name="Muzny D.M."/>
            <person name="Neunemann D."/>
            <person name="Ongeri F."/>
            <person name="Pauchet Y."/>
            <person name="Pu L.L."/>
            <person name="Pyrousis I."/>
            <person name="Rao X.J."/>
            <person name="Redding A."/>
            <person name="Roesel C."/>
            <person name="Sanchez-Gracia A."/>
            <person name="Schaack S."/>
            <person name="Shukla A."/>
            <person name="Tetreau G."/>
            <person name="Wang Y."/>
            <person name="Xiong G.H."/>
            <person name="Traut W."/>
            <person name="Walsh T.K."/>
            <person name="Worley K.C."/>
            <person name="Wu D."/>
            <person name="Wu W."/>
            <person name="Wu Y.Q."/>
            <person name="Zhang X."/>
            <person name="Zou Z."/>
            <person name="Zucker H."/>
            <person name="Briscoe A.D."/>
            <person name="Burmester T."/>
            <person name="Clem R.J."/>
            <person name="Feyereisen R."/>
            <person name="Grimmelikhuijzen C.J.P."/>
            <person name="Hamodrakas S.J."/>
            <person name="Hansson B.S."/>
            <person name="Huguet E."/>
            <person name="Jermiin L.S."/>
            <person name="Lan Q."/>
            <person name="Lehman H.K."/>
            <person name="Lorenzen M."/>
            <person name="Merzendorfer H."/>
            <person name="Michalopoulos I."/>
            <person name="Morton D.B."/>
            <person name="Muthukrishnan S."/>
            <person name="Oakeshott J.G."/>
            <person name="Palmer W."/>
            <person name="Park Y."/>
            <person name="Passarelli A.L."/>
            <person name="Rozas J."/>
            <person name="Schwartz L.M."/>
            <person name="Smith W."/>
            <person name="Southgate A."/>
            <person name="Vilcinskas A."/>
            <person name="Vogt R."/>
            <person name="Wang P."/>
            <person name="Werren J."/>
            <person name="Yu X.Q."/>
            <person name="Zhou J.J."/>
            <person name="Brown S.J."/>
            <person name="Scherer S.E."/>
            <person name="Richards S."/>
            <person name="Blissard G.W."/>
        </authorList>
    </citation>
    <scope>NUCLEOTIDE SEQUENCE</scope>
</reference>